<comment type="caution">
    <text evidence="2">The sequence shown here is derived from an EMBL/GenBank/DDBJ whole genome shotgun (WGS) entry which is preliminary data.</text>
</comment>
<evidence type="ECO:0000313" key="3">
    <source>
        <dbReference type="Proteomes" id="UP000076959"/>
    </source>
</evidence>
<feature type="transmembrane region" description="Helical" evidence="1">
    <location>
        <begin position="12"/>
        <end position="34"/>
    </location>
</feature>
<keyword evidence="3" id="KW-1185">Reference proteome</keyword>
<dbReference type="EMBL" id="LUUB01000114">
    <property type="protein sequence ID" value="OAE99916.1"/>
    <property type="molecule type" value="Genomic_DNA"/>
</dbReference>
<feature type="transmembrane region" description="Helical" evidence="1">
    <location>
        <begin position="40"/>
        <end position="62"/>
    </location>
</feature>
<keyword evidence="1" id="KW-0812">Transmembrane</keyword>
<keyword evidence="1" id="KW-1133">Transmembrane helix</keyword>
<reference evidence="2 3" key="1">
    <citation type="submission" date="2016-03" db="EMBL/GenBank/DDBJ databases">
        <title>Draft Genome Sequence of the Strain BR 10245 (Bradyrhizobium sp.) isolated from nodules of Centrolobium paraense.</title>
        <authorList>
            <person name="Simoes-Araujo J.L.Sr."/>
            <person name="Barauna A.C."/>
            <person name="Silva K."/>
            <person name="Zilli J.E."/>
        </authorList>
    </citation>
    <scope>NUCLEOTIDE SEQUENCE [LARGE SCALE GENOMIC DNA]</scope>
    <source>
        <strain evidence="2 3">BR 10245</strain>
    </source>
</reference>
<dbReference type="AlphaFoldDB" id="A0A176YBH9"/>
<dbReference type="Proteomes" id="UP000076959">
    <property type="component" value="Unassembled WGS sequence"/>
</dbReference>
<dbReference type="STRING" id="1505087.AYJ54_32020"/>
<accession>A0A176YBH9</accession>
<feature type="transmembrane region" description="Helical" evidence="1">
    <location>
        <begin position="74"/>
        <end position="97"/>
    </location>
</feature>
<keyword evidence="1" id="KW-0472">Membrane</keyword>
<sequence>MARRSVHGVSLAAYFAIVFAAGFALGVLRVLVLLPSLGETVAVLLEMPVILTSAWLACRWIITRFGVPKKGTAGLIMGGLAFALLMTAEFLLATLGLERTVSEQLIRYGRVPELRGLAGQLLFAAFPNIQLALMRRSEHQLPVSMMNRATSEGADN</sequence>
<organism evidence="2 3">
    <name type="scientific">Bradyrhizobium centrolobii</name>
    <dbReference type="NCBI Taxonomy" id="1505087"/>
    <lineage>
        <taxon>Bacteria</taxon>
        <taxon>Pseudomonadati</taxon>
        <taxon>Pseudomonadota</taxon>
        <taxon>Alphaproteobacteria</taxon>
        <taxon>Hyphomicrobiales</taxon>
        <taxon>Nitrobacteraceae</taxon>
        <taxon>Bradyrhizobium</taxon>
    </lineage>
</organism>
<dbReference type="RefSeq" id="WP_063708176.1">
    <property type="nucleotide sequence ID" value="NZ_LUUB01000114.1"/>
</dbReference>
<dbReference type="OrthoDB" id="7877055at2"/>
<evidence type="ECO:0000313" key="2">
    <source>
        <dbReference type="EMBL" id="OAE99916.1"/>
    </source>
</evidence>
<evidence type="ECO:0000256" key="1">
    <source>
        <dbReference type="SAM" id="Phobius"/>
    </source>
</evidence>
<gene>
    <name evidence="2" type="ORF">AYJ54_32020</name>
</gene>
<proteinExistence type="predicted"/>
<protein>
    <submittedName>
        <fullName evidence="2">Uncharacterized protein</fullName>
    </submittedName>
</protein>
<name>A0A176YBH9_9BRAD</name>